<keyword evidence="7" id="KW-1185">Reference proteome</keyword>
<feature type="transmembrane region" description="Helical" evidence="5">
    <location>
        <begin position="67"/>
        <end position="88"/>
    </location>
</feature>
<evidence type="ECO:0000256" key="3">
    <source>
        <dbReference type="ARBA" id="ARBA00022989"/>
    </source>
</evidence>
<reference evidence="6 7" key="1">
    <citation type="submission" date="2016-10" db="EMBL/GenBank/DDBJ databases">
        <authorList>
            <person name="de Groot N.N."/>
        </authorList>
    </citation>
    <scope>NUCLEOTIDE SEQUENCE [LARGE SCALE GENOMIC DNA]</scope>
    <source>
        <strain evidence="6 7">DSM 46701</strain>
    </source>
</reference>
<sequence>MWHGVSVILLAFAVSMDSFVAGITYGMRKIRIPLLSTVIIAVCSGAVIFASMTAGRWLGGWFTGTNASMTGATILIGLGIWTLYQGLVHSRENEEKQVLPARLETPRVQVWTFEVKTIGLVIQILKTPMAADMDRSGSISATEAVLLGTALSLDAFGAGLGAAMIGLSPATVALAIAGMSALCLRLGMWVGFRSAKRSGAARALLYLPGILLILTGLLRFF</sequence>
<name>A0A1H8CRU3_9BACL</name>
<keyword evidence="3 5" id="KW-1133">Transmembrane helix</keyword>
<keyword evidence="1" id="KW-1003">Cell membrane</keyword>
<keyword evidence="4 5" id="KW-0472">Membrane</keyword>
<keyword evidence="2 5" id="KW-0812">Transmembrane</keyword>
<dbReference type="PANTHER" id="PTHR35529:SF2">
    <property type="entry name" value="SPORULATION PROTEIN YTAF-RELATED"/>
    <property type="match status" value="1"/>
</dbReference>
<dbReference type="Pfam" id="PF02659">
    <property type="entry name" value="Mntp"/>
    <property type="match status" value="2"/>
</dbReference>
<gene>
    <name evidence="6" type="ORF">SAMN05444955_10473</name>
</gene>
<dbReference type="AlphaFoldDB" id="A0A1H8CRU3"/>
<dbReference type="RefSeq" id="WP_089966182.1">
    <property type="nucleotide sequence ID" value="NZ_FOCQ01000004.1"/>
</dbReference>
<dbReference type="EMBL" id="FOCQ01000004">
    <property type="protein sequence ID" value="SEM97592.1"/>
    <property type="molecule type" value="Genomic_DNA"/>
</dbReference>
<feature type="transmembrane region" description="Helical" evidence="5">
    <location>
        <begin position="172"/>
        <end position="191"/>
    </location>
</feature>
<evidence type="ECO:0000256" key="4">
    <source>
        <dbReference type="ARBA" id="ARBA00023136"/>
    </source>
</evidence>
<evidence type="ECO:0000313" key="6">
    <source>
        <dbReference type="EMBL" id="SEM97592.1"/>
    </source>
</evidence>
<evidence type="ECO:0000256" key="1">
    <source>
        <dbReference type="ARBA" id="ARBA00022475"/>
    </source>
</evidence>
<accession>A0A1H8CRU3</accession>
<dbReference type="InterPro" id="IPR003810">
    <property type="entry name" value="Mntp/YtaF"/>
</dbReference>
<feature type="transmembrane region" description="Helical" evidence="5">
    <location>
        <begin position="145"/>
        <end position="166"/>
    </location>
</feature>
<evidence type="ECO:0000256" key="2">
    <source>
        <dbReference type="ARBA" id="ARBA00022692"/>
    </source>
</evidence>
<dbReference type="NCBIfam" id="TIGR02840">
    <property type="entry name" value="spore_YtaF"/>
    <property type="match status" value="1"/>
</dbReference>
<evidence type="ECO:0000313" key="7">
    <source>
        <dbReference type="Proteomes" id="UP000199695"/>
    </source>
</evidence>
<protein>
    <submittedName>
        <fullName evidence="6">Putative sporulation protein YtaF</fullName>
    </submittedName>
</protein>
<dbReference type="InterPro" id="IPR014205">
    <property type="entry name" value="Spore_YtaF"/>
</dbReference>
<dbReference type="PANTHER" id="PTHR35529">
    <property type="entry name" value="MANGANESE EFFLUX PUMP MNTP-RELATED"/>
    <property type="match status" value="1"/>
</dbReference>
<evidence type="ECO:0000256" key="5">
    <source>
        <dbReference type="SAM" id="Phobius"/>
    </source>
</evidence>
<dbReference type="Proteomes" id="UP000199695">
    <property type="component" value="Unassembled WGS sequence"/>
</dbReference>
<dbReference type="STRING" id="1173111.SAMN05444955_10473"/>
<feature type="transmembrane region" description="Helical" evidence="5">
    <location>
        <begin position="203"/>
        <end position="220"/>
    </location>
</feature>
<organism evidence="6 7">
    <name type="scientific">Lihuaxuella thermophila</name>
    <dbReference type="NCBI Taxonomy" id="1173111"/>
    <lineage>
        <taxon>Bacteria</taxon>
        <taxon>Bacillati</taxon>
        <taxon>Bacillota</taxon>
        <taxon>Bacilli</taxon>
        <taxon>Bacillales</taxon>
        <taxon>Thermoactinomycetaceae</taxon>
        <taxon>Lihuaxuella</taxon>
    </lineage>
</organism>
<feature type="transmembrane region" description="Helical" evidence="5">
    <location>
        <begin position="32"/>
        <end position="55"/>
    </location>
</feature>
<dbReference type="OrthoDB" id="1679205at2"/>
<proteinExistence type="predicted"/>